<evidence type="ECO:0000313" key="1">
    <source>
        <dbReference type="EMBL" id="TQB76263.1"/>
    </source>
</evidence>
<organism evidence="1 2">
    <name type="scientific">Monascus purpureus</name>
    <name type="common">Red mold</name>
    <name type="synonym">Monascus anka</name>
    <dbReference type="NCBI Taxonomy" id="5098"/>
    <lineage>
        <taxon>Eukaryota</taxon>
        <taxon>Fungi</taxon>
        <taxon>Dikarya</taxon>
        <taxon>Ascomycota</taxon>
        <taxon>Pezizomycotina</taxon>
        <taxon>Eurotiomycetes</taxon>
        <taxon>Eurotiomycetidae</taxon>
        <taxon>Eurotiales</taxon>
        <taxon>Aspergillaceae</taxon>
        <taxon>Monascus</taxon>
    </lineage>
</organism>
<keyword evidence="2" id="KW-1185">Reference proteome</keyword>
<accession>A0A507R1U0</accession>
<comment type="caution">
    <text evidence="1">The sequence shown here is derived from an EMBL/GenBank/DDBJ whole genome shotgun (WGS) entry which is preliminary data.</text>
</comment>
<protein>
    <submittedName>
        <fullName evidence="1">Uncharacterized protein</fullName>
    </submittedName>
</protein>
<proteinExistence type="predicted"/>
<dbReference type="AlphaFoldDB" id="A0A507R1U0"/>
<name>A0A507R1U0_MONPU</name>
<dbReference type="STRING" id="5098.A0A507R1U0"/>
<dbReference type="Proteomes" id="UP000319663">
    <property type="component" value="Unassembled WGS sequence"/>
</dbReference>
<evidence type="ECO:0000313" key="2">
    <source>
        <dbReference type="Proteomes" id="UP000319663"/>
    </source>
</evidence>
<reference evidence="1 2" key="1">
    <citation type="submission" date="2019-06" db="EMBL/GenBank/DDBJ databases">
        <title>Wine fermentation using esterase from Monascus purpureus.</title>
        <authorList>
            <person name="Geng C."/>
            <person name="Zhang Y."/>
        </authorList>
    </citation>
    <scope>NUCLEOTIDE SEQUENCE [LARGE SCALE GENOMIC DNA]</scope>
    <source>
        <strain evidence="1">HQ1</strain>
    </source>
</reference>
<dbReference type="EMBL" id="VIFY01000011">
    <property type="protein sequence ID" value="TQB76263.1"/>
    <property type="molecule type" value="Genomic_DNA"/>
</dbReference>
<gene>
    <name evidence="1" type="ORF">MPDQ_000571</name>
</gene>
<sequence length="124" mass="15178">MWPGEDLGEYFLRQRCSSHYIQPYNKIQEEDQPLSKTEKDENNYFQNKNLRNTIAKKLTLMSEWKTQYTVKNLPRLRKDMFVTSPKLWKWVQRFMQDWEDGILMRLPKIKIFKRMRSTGTSHRS</sequence>